<accession>N6WVY2</accession>
<dbReference type="AlphaFoldDB" id="N6WVY2"/>
<dbReference type="Gene3D" id="3.90.1590.10">
    <property type="entry name" value="glutathione-dependent formaldehyde- activating enzyme (gfa)"/>
    <property type="match status" value="1"/>
</dbReference>
<dbReference type="InterPro" id="IPR006913">
    <property type="entry name" value="CENP-V/GFA"/>
</dbReference>
<comment type="caution">
    <text evidence="6">The sequence shown here is derived from an EMBL/GenBank/DDBJ whole genome shotgun (WGS) entry which is preliminary data.</text>
</comment>
<name>N6WVY2_9GAMM</name>
<dbReference type="OrthoDB" id="4188830at2"/>
<feature type="domain" description="CENP-V/GFA" evidence="5">
    <location>
        <begin position="3"/>
        <end position="120"/>
    </location>
</feature>
<dbReference type="EMBL" id="APLQ01000011">
    <property type="protein sequence ID" value="ENO15182.1"/>
    <property type="molecule type" value="Genomic_DNA"/>
</dbReference>
<evidence type="ECO:0000256" key="1">
    <source>
        <dbReference type="ARBA" id="ARBA00005495"/>
    </source>
</evidence>
<organism evidence="6 7">
    <name type="scientific">Marinobacter nanhaiticus D15-8W</name>
    <dbReference type="NCBI Taxonomy" id="626887"/>
    <lineage>
        <taxon>Bacteria</taxon>
        <taxon>Pseudomonadati</taxon>
        <taxon>Pseudomonadota</taxon>
        <taxon>Gammaproteobacteria</taxon>
        <taxon>Pseudomonadales</taxon>
        <taxon>Marinobacteraceae</taxon>
        <taxon>Marinobacter</taxon>
    </lineage>
</organism>
<comment type="similarity">
    <text evidence="1">Belongs to the Gfa family.</text>
</comment>
<dbReference type="RefSeq" id="WP_004579478.1">
    <property type="nucleotide sequence ID" value="NZ_AP028878.1"/>
</dbReference>
<dbReference type="InterPro" id="IPR011057">
    <property type="entry name" value="Mss4-like_sf"/>
</dbReference>
<reference evidence="6 7" key="1">
    <citation type="journal article" date="2013" name="Genome Announc.">
        <title>Genome Sequence of the Polycyclic Aromatic Hydrocarbon-Degrading Bacterium Strain Marinobacter nanhaiticus D15-8WT.</title>
        <authorList>
            <person name="Cui Z."/>
            <person name="Gao W."/>
            <person name="Li Q."/>
            <person name="Xu G."/>
            <person name="Zheng L."/>
        </authorList>
    </citation>
    <scope>NUCLEOTIDE SEQUENCE [LARGE SCALE GENOMIC DNA]</scope>
    <source>
        <strain evidence="6 7">D15-8W</strain>
    </source>
</reference>
<evidence type="ECO:0000256" key="3">
    <source>
        <dbReference type="ARBA" id="ARBA00022833"/>
    </source>
</evidence>
<dbReference type="PROSITE" id="PS51891">
    <property type="entry name" value="CENP_V_GFA"/>
    <property type="match status" value="1"/>
</dbReference>
<evidence type="ECO:0000259" key="5">
    <source>
        <dbReference type="PROSITE" id="PS51891"/>
    </source>
</evidence>
<dbReference type="PANTHER" id="PTHR33337">
    <property type="entry name" value="GFA DOMAIN-CONTAINING PROTEIN"/>
    <property type="match status" value="1"/>
</dbReference>
<dbReference type="GO" id="GO:0016846">
    <property type="term" value="F:carbon-sulfur lyase activity"/>
    <property type="evidence" value="ECO:0007669"/>
    <property type="project" value="InterPro"/>
</dbReference>
<keyword evidence="7" id="KW-1185">Reference proteome</keyword>
<dbReference type="Proteomes" id="UP000013165">
    <property type="component" value="Unassembled WGS sequence"/>
</dbReference>
<dbReference type="GO" id="GO:0046872">
    <property type="term" value="F:metal ion binding"/>
    <property type="evidence" value="ECO:0007669"/>
    <property type="project" value="UniProtKB-KW"/>
</dbReference>
<keyword evidence="3" id="KW-0862">Zinc</keyword>
<dbReference type="HOGENOM" id="CLU_055491_4_2_6"/>
<dbReference type="PATRIC" id="fig|626887.3.peg.1496"/>
<evidence type="ECO:0000313" key="7">
    <source>
        <dbReference type="Proteomes" id="UP000013165"/>
    </source>
</evidence>
<keyword evidence="4" id="KW-0456">Lyase</keyword>
<proteinExistence type="inferred from homology"/>
<evidence type="ECO:0000256" key="2">
    <source>
        <dbReference type="ARBA" id="ARBA00022723"/>
    </source>
</evidence>
<dbReference type="PANTHER" id="PTHR33337:SF40">
    <property type="entry name" value="CENP-V_GFA DOMAIN-CONTAINING PROTEIN-RELATED"/>
    <property type="match status" value="1"/>
</dbReference>
<dbReference type="SUPFAM" id="SSF51316">
    <property type="entry name" value="Mss4-like"/>
    <property type="match status" value="1"/>
</dbReference>
<evidence type="ECO:0000256" key="4">
    <source>
        <dbReference type="ARBA" id="ARBA00023239"/>
    </source>
</evidence>
<dbReference type="eggNOG" id="COG3791">
    <property type="taxonomic scope" value="Bacteria"/>
</dbReference>
<gene>
    <name evidence="6" type="ORF">J057_07526</name>
</gene>
<evidence type="ECO:0000313" key="6">
    <source>
        <dbReference type="EMBL" id="ENO15182.1"/>
    </source>
</evidence>
<keyword evidence="2" id="KW-0479">Metal-binding</keyword>
<protein>
    <submittedName>
        <fullName evidence="6">GFA family protein</fullName>
    </submittedName>
</protein>
<dbReference type="Pfam" id="PF04828">
    <property type="entry name" value="GFA"/>
    <property type="match status" value="1"/>
</dbReference>
<dbReference type="STRING" id="626887.J057_07526"/>
<sequence>MPYHGSCLCGGVSFQVEGPLEPIQICHCSQCRKAQGTPFAANIPVAISAFSMLSGEALLRTFESSPGKERVFCSQCGSPILSRRRDKPEVVRLRAGLLDGSLGIKPDAHAYVGSGADWWKISDELPVYEGARPTR</sequence>